<dbReference type="Pfam" id="PF12582">
    <property type="entry name" value="DUF3757"/>
    <property type="match status" value="1"/>
</dbReference>
<gene>
    <name evidence="2" type="ORF">CSF007_8060</name>
    <name evidence="3" type="ORF">NCTC10476_00523</name>
</gene>
<dbReference type="EMBL" id="UHJG01000001">
    <property type="protein sequence ID" value="SUP99295.1"/>
    <property type="molecule type" value="Genomic_DNA"/>
</dbReference>
<dbReference type="InterPro" id="IPR022231">
    <property type="entry name" value="DUF3757"/>
</dbReference>
<dbReference type="GeneID" id="66879314"/>
<keyword evidence="1" id="KW-0732">Signal</keyword>
<organism evidence="2">
    <name type="scientific">Yersinia ruckeri</name>
    <dbReference type="NCBI Taxonomy" id="29486"/>
    <lineage>
        <taxon>Bacteria</taxon>
        <taxon>Pseudomonadati</taxon>
        <taxon>Pseudomonadota</taxon>
        <taxon>Gammaproteobacteria</taxon>
        <taxon>Enterobacterales</taxon>
        <taxon>Yersiniaceae</taxon>
        <taxon>Yersinia</taxon>
    </lineage>
</organism>
<dbReference type="PATRIC" id="fig|29486.44.peg.1257"/>
<dbReference type="Proteomes" id="UP000255169">
    <property type="component" value="Unassembled WGS sequence"/>
</dbReference>
<dbReference type="RefSeq" id="WP_038242392.1">
    <property type="nucleotide sequence ID" value="NZ_CABIHR010000031.1"/>
</dbReference>
<reference evidence="2" key="1">
    <citation type="journal article" date="2015" name="Genome Announc.">
        <title>Complete Genome Sequence of Yersinia ruckeri Strain CSF007-82, Etiologic Agent of Red Mouth Disease in Salmonid Fish.</title>
        <authorList>
            <person name="Nelson M.C."/>
            <person name="LaPatra S.E."/>
            <person name="Welch T.J."/>
            <person name="Graf J."/>
        </authorList>
    </citation>
    <scope>NUCLEOTIDE SEQUENCE</scope>
    <source>
        <strain evidence="2">CSF007-82</strain>
    </source>
</reference>
<sequence>MRISGVGTLLLFATLSSSVLANTLHCPKVESIQSGAGVYTAQTQSGEWLGVKQGSVSNADPVTAFVEASLTIAPAEAGAAQADKVLKCTYLLSSNIKLDMRYSVRENPDWQPVEENPQQTKFWHEEEGPFGLQLKICSGPEVHAEQCHVQLLHGQIG</sequence>
<dbReference type="eggNOG" id="ENOG502ZQMW">
    <property type="taxonomic scope" value="Bacteria"/>
</dbReference>
<proteinExistence type="predicted"/>
<protein>
    <submittedName>
        <fullName evidence="3">Protein of uncharacterized function (DUF3757)</fullName>
    </submittedName>
</protein>
<reference evidence="3 4" key="2">
    <citation type="submission" date="2018-06" db="EMBL/GenBank/DDBJ databases">
        <authorList>
            <consortium name="Pathogen Informatics"/>
            <person name="Doyle S."/>
        </authorList>
    </citation>
    <scope>NUCLEOTIDE SEQUENCE [LARGE SCALE GENOMIC DNA]</scope>
    <source>
        <strain evidence="3 4">NCTC10476</strain>
    </source>
</reference>
<keyword evidence="4" id="KW-1185">Reference proteome</keyword>
<evidence type="ECO:0000256" key="1">
    <source>
        <dbReference type="SAM" id="SignalP"/>
    </source>
</evidence>
<evidence type="ECO:0000313" key="2">
    <source>
        <dbReference type="EMBL" id="CEK27366.1"/>
    </source>
</evidence>
<dbReference type="AlphaFoldDB" id="A0A085U8F6"/>
<accession>A0A085U8F6</accession>
<name>A0A085U8F6_YERRU</name>
<evidence type="ECO:0000313" key="4">
    <source>
        <dbReference type="Proteomes" id="UP000255169"/>
    </source>
</evidence>
<feature type="signal peptide" evidence="1">
    <location>
        <begin position="1"/>
        <end position="21"/>
    </location>
</feature>
<dbReference type="KEGG" id="yrb:UGYR_00925"/>
<evidence type="ECO:0000313" key="3">
    <source>
        <dbReference type="EMBL" id="SUP99295.1"/>
    </source>
</evidence>
<dbReference type="EMBL" id="LN681231">
    <property type="protein sequence ID" value="CEK27366.1"/>
    <property type="molecule type" value="Genomic_DNA"/>
</dbReference>
<feature type="chain" id="PRO_5014503388" evidence="1">
    <location>
        <begin position="22"/>
        <end position="157"/>
    </location>
</feature>